<dbReference type="EMBL" id="CP063196">
    <property type="protein sequence ID" value="UOE18559.1"/>
    <property type="molecule type" value="Genomic_DNA"/>
</dbReference>
<name>A0A399G9F8_9ACTN</name>
<dbReference type="Proteomes" id="UP000265719">
    <property type="component" value="Chromosome"/>
</dbReference>
<dbReference type="SUPFAM" id="SSF81606">
    <property type="entry name" value="PP2C-like"/>
    <property type="match status" value="1"/>
</dbReference>
<dbReference type="InterPro" id="IPR052016">
    <property type="entry name" value="Bact_Sigma-Reg"/>
</dbReference>
<dbReference type="Gene3D" id="3.60.40.10">
    <property type="entry name" value="PPM-type phosphatase domain"/>
    <property type="match status" value="1"/>
</dbReference>
<proteinExistence type="predicted"/>
<keyword evidence="3" id="KW-1185">Reference proteome</keyword>
<evidence type="ECO:0000313" key="2">
    <source>
        <dbReference type="EMBL" id="UOE18559.1"/>
    </source>
</evidence>
<sequence>MRSSGVDGAASTEQAPDHRATRLLSLSFRTFVFWGAGVAALILAVGYQVGALVRLVPFLVFLPAVVAGVGAVWQTAAVSVWILLVAAVTFTLRGGIDVTDAYSLLLAAAFGALSTAACWYRIRHGEETARRRSHEDEVRRLRSTVAELQRRILRPLPARAGGVVVDGRYRPVEEDRMVGGDVYEVVDSPHGVRVLIADVQGKGLPAIGTAFSVLGAFRSTAYRTKDIRELVDAMEDAVVQYNFHAQQIEEPERFVTALILDIDEQAKVCAVNCGHIPPYLVRPGRTGPVALSEPGAPLGLGGLVPEPRALGEFALPPDGALLLCTDGVTEARDRGGAFYPLEERLRGWEDVPSERVIETLAADLRRFTGDHFRDDVTALTLYREGATAVGGRQPVG</sequence>
<gene>
    <name evidence="2" type="ORF">NI17_017295</name>
</gene>
<evidence type="ECO:0000313" key="3">
    <source>
        <dbReference type="Proteomes" id="UP000265719"/>
    </source>
</evidence>
<dbReference type="GO" id="GO:0016791">
    <property type="term" value="F:phosphatase activity"/>
    <property type="evidence" value="ECO:0007669"/>
    <property type="project" value="TreeGrafter"/>
</dbReference>
<dbReference type="InterPro" id="IPR001932">
    <property type="entry name" value="PPM-type_phosphatase-like_dom"/>
</dbReference>
<accession>A0A399G9F8</accession>
<dbReference type="OrthoDB" id="4935951at2"/>
<dbReference type="PANTHER" id="PTHR43156:SF2">
    <property type="entry name" value="STAGE II SPORULATION PROTEIN E"/>
    <property type="match status" value="1"/>
</dbReference>
<dbReference type="InterPro" id="IPR036457">
    <property type="entry name" value="PPM-type-like_dom_sf"/>
</dbReference>
<dbReference type="FunFam" id="3.60.40.10:FF:000058">
    <property type="entry name" value="Stage II sporulation protein E"/>
    <property type="match status" value="1"/>
</dbReference>
<evidence type="ECO:0000256" key="1">
    <source>
        <dbReference type="ARBA" id="ARBA00022801"/>
    </source>
</evidence>
<dbReference type="RefSeq" id="WP_068688074.1">
    <property type="nucleotide sequence ID" value="NZ_CP063196.1"/>
</dbReference>
<keyword evidence="1" id="KW-0378">Hydrolase</keyword>
<organism evidence="2 3">
    <name type="scientific">Thermobifida halotolerans</name>
    <dbReference type="NCBI Taxonomy" id="483545"/>
    <lineage>
        <taxon>Bacteria</taxon>
        <taxon>Bacillati</taxon>
        <taxon>Actinomycetota</taxon>
        <taxon>Actinomycetes</taxon>
        <taxon>Streptosporangiales</taxon>
        <taxon>Nocardiopsidaceae</taxon>
        <taxon>Thermobifida</taxon>
    </lineage>
</organism>
<dbReference type="SMART" id="SM00331">
    <property type="entry name" value="PP2C_SIG"/>
    <property type="match status" value="1"/>
</dbReference>
<reference evidence="2" key="1">
    <citation type="submission" date="2020-10" db="EMBL/GenBank/DDBJ databases">
        <title>De novo genome project of the cellulose decomposer Thermobifida halotolerans type strain.</title>
        <authorList>
            <person name="Nagy I."/>
            <person name="Horvath B."/>
            <person name="Kukolya J."/>
            <person name="Nagy I."/>
            <person name="Orsini M."/>
        </authorList>
    </citation>
    <scope>NUCLEOTIDE SEQUENCE</scope>
    <source>
        <strain evidence="2">DSM 44931</strain>
    </source>
</reference>
<protein>
    <submittedName>
        <fullName evidence="2">Serine/threonine-protein phosphatase</fullName>
    </submittedName>
</protein>
<dbReference type="PANTHER" id="PTHR43156">
    <property type="entry name" value="STAGE II SPORULATION PROTEIN E-RELATED"/>
    <property type="match status" value="1"/>
</dbReference>
<dbReference type="AlphaFoldDB" id="A0A399G9F8"/>
<dbReference type="KEGG" id="thao:NI17_017295"/>
<dbReference type="Pfam" id="PF07228">
    <property type="entry name" value="SpoIIE"/>
    <property type="match status" value="1"/>
</dbReference>